<dbReference type="EMBL" id="NIRI02000056">
    <property type="protein sequence ID" value="KAG5443435.1"/>
    <property type="molecule type" value="Genomic_DNA"/>
</dbReference>
<proteinExistence type="predicted"/>
<reference evidence="1 2" key="1">
    <citation type="journal article" date="2018" name="Biotechnol. Adv.">
        <title>Improved genomic resources and new bioinformatic workflow for the carcinogenic parasite Clonorchis sinensis: Biotechnological implications.</title>
        <authorList>
            <person name="Wang D."/>
            <person name="Korhonen P.K."/>
            <person name="Gasser R.B."/>
            <person name="Young N.D."/>
        </authorList>
    </citation>
    <scope>NUCLEOTIDE SEQUENCE [LARGE SCALE GENOMIC DNA]</scope>
    <source>
        <strain evidence="1">Cs-k2</strain>
    </source>
</reference>
<keyword evidence="2" id="KW-1185">Reference proteome</keyword>
<dbReference type="Proteomes" id="UP000286415">
    <property type="component" value="Unassembled WGS sequence"/>
</dbReference>
<organism evidence="1 2">
    <name type="scientific">Clonorchis sinensis</name>
    <name type="common">Chinese liver fluke</name>
    <dbReference type="NCBI Taxonomy" id="79923"/>
    <lineage>
        <taxon>Eukaryota</taxon>
        <taxon>Metazoa</taxon>
        <taxon>Spiralia</taxon>
        <taxon>Lophotrochozoa</taxon>
        <taxon>Platyhelminthes</taxon>
        <taxon>Trematoda</taxon>
        <taxon>Digenea</taxon>
        <taxon>Opisthorchiida</taxon>
        <taxon>Opisthorchiata</taxon>
        <taxon>Opisthorchiidae</taxon>
        <taxon>Clonorchis</taxon>
    </lineage>
</organism>
<dbReference type="OrthoDB" id="671595at2759"/>
<dbReference type="InterPro" id="IPR036186">
    <property type="entry name" value="Serpin_sf"/>
</dbReference>
<evidence type="ECO:0000313" key="1">
    <source>
        <dbReference type="EMBL" id="KAG5443435.1"/>
    </source>
</evidence>
<protein>
    <submittedName>
        <fullName evidence="1">Uncharacterized protein</fullName>
    </submittedName>
</protein>
<gene>
    <name evidence="1" type="ORF">CSKR_108867</name>
</gene>
<comment type="caution">
    <text evidence="1">The sequence shown here is derived from an EMBL/GenBank/DDBJ whole genome shotgun (WGS) entry which is preliminary data.</text>
</comment>
<name>A0A419PP30_CLOSI</name>
<dbReference type="AlphaFoldDB" id="A0A419PP30"/>
<dbReference type="InParanoid" id="A0A419PP30"/>
<reference evidence="1 2" key="2">
    <citation type="journal article" date="2021" name="Genomics">
        <title>High-quality reference genome for Clonorchis sinensis.</title>
        <authorList>
            <person name="Young N.D."/>
            <person name="Stroehlein A.J."/>
            <person name="Kinkar L."/>
            <person name="Wang T."/>
            <person name="Sohn W.M."/>
            <person name="Chang B.C.H."/>
            <person name="Kaur P."/>
            <person name="Weisz D."/>
            <person name="Dudchenko O."/>
            <person name="Aiden E.L."/>
            <person name="Korhonen P.K."/>
            <person name="Gasser R.B."/>
        </authorList>
    </citation>
    <scope>NUCLEOTIDE SEQUENCE [LARGE SCALE GENOMIC DNA]</scope>
    <source>
        <strain evidence="1">Cs-k2</strain>
    </source>
</reference>
<dbReference type="SUPFAM" id="SSF56574">
    <property type="entry name" value="Serpins"/>
    <property type="match status" value="1"/>
</dbReference>
<sequence>MGSWDHKFDKQQTQECDFRCLSGESLKVQIIRALLSNQFVKLQLAYISPYCRFFPIPEVSGHCRHTKEVVYRNYFPDYKQPDSWQPQLEASSTLKTLTCISRNSSSWINSNRCGADFI</sequence>
<evidence type="ECO:0000313" key="2">
    <source>
        <dbReference type="Proteomes" id="UP000286415"/>
    </source>
</evidence>
<accession>A0A419PP30</accession>